<keyword evidence="1" id="KW-1133">Transmembrane helix</keyword>
<keyword evidence="1" id="KW-0812">Transmembrane</keyword>
<proteinExistence type="predicted"/>
<sequence>MNGLLLVLIGVIACVGAWAVFRREEHKFFTMVPFNEAHRYMRQPGGLIWWIGIAVLLLGIFETWAAR</sequence>
<accession>A0ABU9YWF4</accession>
<evidence type="ECO:0000313" key="3">
    <source>
        <dbReference type="Proteomes" id="UP001410394"/>
    </source>
</evidence>
<organism evidence="2 3">
    <name type="scientific">Uliginosibacterium sediminicola</name>
    <dbReference type="NCBI Taxonomy" id="2024550"/>
    <lineage>
        <taxon>Bacteria</taxon>
        <taxon>Pseudomonadati</taxon>
        <taxon>Pseudomonadota</taxon>
        <taxon>Betaproteobacteria</taxon>
        <taxon>Rhodocyclales</taxon>
        <taxon>Zoogloeaceae</taxon>
        <taxon>Uliginosibacterium</taxon>
    </lineage>
</organism>
<gene>
    <name evidence="2" type="ORF">ABDB84_06255</name>
</gene>
<dbReference type="EMBL" id="JBDIVE010000002">
    <property type="protein sequence ID" value="MEN3068074.1"/>
    <property type="molecule type" value="Genomic_DNA"/>
</dbReference>
<dbReference type="RefSeq" id="WP_345918837.1">
    <property type="nucleotide sequence ID" value="NZ_JBDIVE010000002.1"/>
</dbReference>
<feature type="transmembrane region" description="Helical" evidence="1">
    <location>
        <begin position="47"/>
        <end position="66"/>
    </location>
</feature>
<reference evidence="2 3" key="1">
    <citation type="journal article" date="2018" name="Int. J. Syst. Evol. Microbiol.">
        <title>Uliginosibacterium sediminicola sp. nov., isolated from freshwater sediment.</title>
        <authorList>
            <person name="Hwang W.M."/>
            <person name="Kim S.M."/>
            <person name="Kang K."/>
            <person name="Ahn T.Y."/>
        </authorList>
    </citation>
    <scope>NUCLEOTIDE SEQUENCE [LARGE SCALE GENOMIC DNA]</scope>
    <source>
        <strain evidence="2 3">M1-21</strain>
    </source>
</reference>
<dbReference type="Proteomes" id="UP001410394">
    <property type="component" value="Unassembled WGS sequence"/>
</dbReference>
<evidence type="ECO:0000256" key="1">
    <source>
        <dbReference type="SAM" id="Phobius"/>
    </source>
</evidence>
<name>A0ABU9YWF4_9RHOO</name>
<protein>
    <submittedName>
        <fullName evidence="2">Uncharacterized protein</fullName>
    </submittedName>
</protein>
<evidence type="ECO:0000313" key="2">
    <source>
        <dbReference type="EMBL" id="MEN3068074.1"/>
    </source>
</evidence>
<keyword evidence="3" id="KW-1185">Reference proteome</keyword>
<keyword evidence="1" id="KW-0472">Membrane</keyword>
<comment type="caution">
    <text evidence="2">The sequence shown here is derived from an EMBL/GenBank/DDBJ whole genome shotgun (WGS) entry which is preliminary data.</text>
</comment>